<dbReference type="RefSeq" id="WP_076437040.1">
    <property type="nucleotide sequence ID" value="NZ_FTNI01000015.1"/>
</dbReference>
<organism evidence="1 2">
    <name type="scientific">Microbispora rosea</name>
    <dbReference type="NCBI Taxonomy" id="58117"/>
    <lineage>
        <taxon>Bacteria</taxon>
        <taxon>Bacillati</taxon>
        <taxon>Actinomycetota</taxon>
        <taxon>Actinomycetes</taxon>
        <taxon>Streptosporangiales</taxon>
        <taxon>Streptosporangiaceae</taxon>
        <taxon>Microbispora</taxon>
    </lineage>
</organism>
<name>A0A1N7DN20_9ACTN</name>
<gene>
    <name evidence="1" type="ORF">SAMN05421833_11535</name>
</gene>
<reference evidence="2" key="1">
    <citation type="submission" date="2017-01" db="EMBL/GenBank/DDBJ databases">
        <authorList>
            <person name="Varghese N."/>
            <person name="Submissions S."/>
        </authorList>
    </citation>
    <scope>NUCLEOTIDE SEQUENCE [LARGE SCALE GENOMIC DNA]</scope>
    <source>
        <strain evidence="2">ATCC 12950</strain>
    </source>
</reference>
<evidence type="ECO:0000313" key="2">
    <source>
        <dbReference type="Proteomes" id="UP000186096"/>
    </source>
</evidence>
<sequence>MAVIHRERVAWESARVFVAAATADAYWWLGETLARRLGQTYEQDLTRTRLRLQREEARPVQDPRAPGGDALSAEVGAWRARIENALTERPELAAVLREVIEETGRRLGRRRPAGPALRE</sequence>
<accession>A0A1N7DN20</accession>
<protein>
    <submittedName>
        <fullName evidence="1">Uncharacterized protein</fullName>
    </submittedName>
</protein>
<dbReference type="Proteomes" id="UP000186096">
    <property type="component" value="Unassembled WGS sequence"/>
</dbReference>
<keyword evidence="2" id="KW-1185">Reference proteome</keyword>
<dbReference type="OrthoDB" id="3539899at2"/>
<proteinExistence type="predicted"/>
<dbReference type="AlphaFoldDB" id="A0A1N7DN20"/>
<dbReference type="EMBL" id="FTNI01000015">
    <property type="protein sequence ID" value="SIR77128.1"/>
    <property type="molecule type" value="Genomic_DNA"/>
</dbReference>
<evidence type="ECO:0000313" key="1">
    <source>
        <dbReference type="EMBL" id="SIR77128.1"/>
    </source>
</evidence>